<dbReference type="Proteomes" id="UP000509702">
    <property type="component" value="Plasmid unnamed4"/>
</dbReference>
<dbReference type="EMBL" id="CP054618">
    <property type="protein sequence ID" value="QKS50578.1"/>
    <property type="molecule type" value="Genomic_DNA"/>
</dbReference>
<evidence type="ECO:0000259" key="1">
    <source>
        <dbReference type="SMART" id="SM00953"/>
    </source>
</evidence>
<evidence type="ECO:0000313" key="2">
    <source>
        <dbReference type="EMBL" id="QKS50578.1"/>
    </source>
</evidence>
<accession>A0A6N1AHP0</accession>
<gene>
    <name evidence="2" type="ORF">HUE56_08595</name>
</gene>
<sequence>MPSHTTGPLTAFRIADDRFPLLDGGGAFRTGGRWNSKGRHVVYAGLGFATAMLEKLAHTRIGRIPAGQQFAEIFIPGHVEVEEIGLGDVPGWDDPGYAASRAYGDAWYDSRRSAVLVVPSHPAMGFERNLLINQIHPDFADIRASRPRPVIWDARLLGPSP</sequence>
<dbReference type="AlphaFoldDB" id="A0A6N1AHP0"/>
<dbReference type="InterPro" id="IPR014914">
    <property type="entry name" value="RES_dom"/>
</dbReference>
<dbReference type="SMART" id="SM00953">
    <property type="entry name" value="RES"/>
    <property type="match status" value="1"/>
</dbReference>
<reference evidence="2 3" key="1">
    <citation type="submission" date="2020-06" db="EMBL/GenBank/DDBJ databases">
        <title>Complete genome of Azosprillum oryzae KACC14407.</title>
        <authorList>
            <person name="Kim M."/>
            <person name="Park Y.-J."/>
            <person name="Shin J.-H."/>
        </authorList>
    </citation>
    <scope>NUCLEOTIDE SEQUENCE [LARGE SCALE GENOMIC DNA]</scope>
    <source>
        <strain evidence="2 3">KACC 14407</strain>
        <plasmid evidence="2 3">unnamed4</plasmid>
    </source>
</reference>
<evidence type="ECO:0000313" key="3">
    <source>
        <dbReference type="Proteomes" id="UP000509702"/>
    </source>
</evidence>
<protein>
    <submittedName>
        <fullName evidence="2">RES domain-containing protein</fullName>
    </submittedName>
</protein>
<organism evidence="2 3">
    <name type="scientific">Azospirillum oryzae</name>
    <dbReference type="NCBI Taxonomy" id="286727"/>
    <lineage>
        <taxon>Bacteria</taxon>
        <taxon>Pseudomonadati</taxon>
        <taxon>Pseudomonadota</taxon>
        <taxon>Alphaproteobacteria</taxon>
        <taxon>Rhodospirillales</taxon>
        <taxon>Azospirillaceae</taxon>
        <taxon>Azospirillum</taxon>
    </lineage>
</organism>
<feature type="domain" description="RES" evidence="1">
    <location>
        <begin position="21"/>
        <end position="146"/>
    </location>
</feature>
<keyword evidence="3" id="KW-1185">Reference proteome</keyword>
<proteinExistence type="predicted"/>
<name>A0A6N1AHP0_9PROT</name>
<dbReference type="OrthoDB" id="9789501at2"/>
<geneLocation type="plasmid" evidence="2 3">
    <name>unnamed4</name>
</geneLocation>
<dbReference type="KEGG" id="aoz:HUE56_08595"/>
<dbReference type="Pfam" id="PF08808">
    <property type="entry name" value="RES"/>
    <property type="match status" value="1"/>
</dbReference>
<keyword evidence="2" id="KW-0614">Plasmid</keyword>